<evidence type="ECO:0000256" key="2">
    <source>
        <dbReference type="ARBA" id="ARBA00023125"/>
    </source>
</evidence>
<feature type="DNA-binding region" description="Homeobox" evidence="6">
    <location>
        <begin position="230"/>
        <end position="289"/>
    </location>
</feature>
<keyword evidence="3 6" id="KW-0371">Homeobox</keyword>
<dbReference type="PANTHER" id="PTHR46808:SF1">
    <property type="entry name" value="H2.0-LIKE HOMEOBOX PROTEIN"/>
    <property type="match status" value="1"/>
</dbReference>
<evidence type="ECO:0000313" key="10">
    <source>
        <dbReference type="EMBL" id="KAF7487668.1"/>
    </source>
</evidence>
<evidence type="ECO:0000256" key="3">
    <source>
        <dbReference type="ARBA" id="ARBA00023155"/>
    </source>
</evidence>
<sequence length="326" mass="37743">MFDSESSFKPSSSSSSSSSSSPLLPSISNPKPIGLKFGVENILAKTKSSSPNAQMISGIIPSFQASSGSIYANDIVSIVSSFHSGIDFYPKSLHQISQPNYQTFRFPLINYDCNSAITKFHSHFIDDYSDSSSNYIIEKRLKQYNEWNDSIETNIRNKQSNTRDKNHNGLDRNQNNNYNNDRNDRSTIAIRLTKSIAESKIQSNTITDVGVVRKYRSSSHQFDANTKKRGSWSRAVFTTLQRICLEKHFGIEKYISKPDRQRLAQQLDLTDAQVKVWFQNRRMKWRHTRKYEEELKIANEIYQNDYENHRKRILNLRMTSKLERKL</sequence>
<comment type="similarity">
    <text evidence="5">Belongs to the H2.0 homeobox family.</text>
</comment>
<evidence type="ECO:0000259" key="9">
    <source>
        <dbReference type="PROSITE" id="PS50071"/>
    </source>
</evidence>
<reference evidence="10" key="2">
    <citation type="submission" date="2020-01" db="EMBL/GenBank/DDBJ databases">
        <authorList>
            <person name="Korhonen P.K.K."/>
            <person name="Guangxu M.G."/>
            <person name="Wang T.W."/>
            <person name="Stroehlein A.J.S."/>
            <person name="Young N.D."/>
            <person name="Ang C.-S.A."/>
            <person name="Fernando D.W.F."/>
            <person name="Lu H.L."/>
            <person name="Taylor S.T."/>
            <person name="Ehtesham M.E.M."/>
            <person name="Najaraj S.H.N."/>
            <person name="Harsha G.H.G."/>
            <person name="Madugundu A.M."/>
            <person name="Renuse S.R."/>
            <person name="Holt D.H."/>
            <person name="Pandey A.P."/>
            <person name="Papenfuss A.P."/>
            <person name="Gasser R.B.G."/>
            <person name="Fischer K.F."/>
        </authorList>
    </citation>
    <scope>NUCLEOTIDE SEQUENCE</scope>
    <source>
        <strain evidence="10">SSS_KF_BRIS2020</strain>
    </source>
</reference>
<dbReference type="InterPro" id="IPR020479">
    <property type="entry name" value="HD_metazoa"/>
</dbReference>
<organism evidence="10">
    <name type="scientific">Sarcoptes scabiei</name>
    <name type="common">Itch mite</name>
    <name type="synonym">Acarus scabiei</name>
    <dbReference type="NCBI Taxonomy" id="52283"/>
    <lineage>
        <taxon>Eukaryota</taxon>
        <taxon>Metazoa</taxon>
        <taxon>Ecdysozoa</taxon>
        <taxon>Arthropoda</taxon>
        <taxon>Chelicerata</taxon>
        <taxon>Arachnida</taxon>
        <taxon>Acari</taxon>
        <taxon>Acariformes</taxon>
        <taxon>Sarcoptiformes</taxon>
        <taxon>Astigmata</taxon>
        <taxon>Psoroptidia</taxon>
        <taxon>Sarcoptoidea</taxon>
        <taxon>Sarcoptidae</taxon>
        <taxon>Sarcoptinae</taxon>
        <taxon>Sarcoptes</taxon>
    </lineage>
</organism>
<evidence type="ECO:0000313" key="11">
    <source>
        <dbReference type="EnsemblMetazoa" id="KAF7487668.1"/>
    </source>
</evidence>
<dbReference type="InterPro" id="IPR052497">
    <property type="entry name" value="H2.0_Homeobox_TF"/>
</dbReference>
<reference evidence="11" key="3">
    <citation type="submission" date="2022-06" db="UniProtKB">
        <authorList>
            <consortium name="EnsemblMetazoa"/>
        </authorList>
    </citation>
    <scope>IDENTIFICATION</scope>
</reference>
<dbReference type="PANTHER" id="PTHR46808">
    <property type="entry name" value="H2.0-LIKE HOMEOBOX PROTEIN"/>
    <property type="match status" value="1"/>
</dbReference>
<dbReference type="SUPFAM" id="SSF46689">
    <property type="entry name" value="Homeodomain-like"/>
    <property type="match status" value="1"/>
</dbReference>
<reference evidence="12" key="1">
    <citation type="journal article" date="2020" name="PLoS Negl. Trop. Dis.">
        <title>High-quality nuclear genome for Sarcoptes scabiei-A critical resource for a neglected parasite.</title>
        <authorList>
            <person name="Korhonen P.K."/>
            <person name="Gasser R.B."/>
            <person name="Ma G."/>
            <person name="Wang T."/>
            <person name="Stroehlein A.J."/>
            <person name="Young N.D."/>
            <person name="Ang C.S."/>
            <person name="Fernando D.D."/>
            <person name="Lu H.C."/>
            <person name="Taylor S."/>
            <person name="Reynolds S.L."/>
            <person name="Mofiz E."/>
            <person name="Najaraj S.H."/>
            <person name="Gowda H."/>
            <person name="Madugundu A."/>
            <person name="Renuse S."/>
            <person name="Holt D."/>
            <person name="Pandey A."/>
            <person name="Papenfuss A.T."/>
            <person name="Fischer K."/>
        </authorList>
    </citation>
    <scope>NUCLEOTIDE SEQUENCE [LARGE SCALE GENOMIC DNA]</scope>
</reference>
<evidence type="ECO:0000256" key="1">
    <source>
        <dbReference type="ARBA" id="ARBA00004123"/>
    </source>
</evidence>
<keyword evidence="2 6" id="KW-0238">DNA-binding</keyword>
<evidence type="ECO:0000256" key="8">
    <source>
        <dbReference type="SAM" id="MobiDB-lite"/>
    </source>
</evidence>
<keyword evidence="4 6" id="KW-0539">Nucleus</keyword>
<dbReference type="InterPro" id="IPR009057">
    <property type="entry name" value="Homeodomain-like_sf"/>
</dbReference>
<evidence type="ECO:0000256" key="7">
    <source>
        <dbReference type="RuleBase" id="RU000682"/>
    </source>
</evidence>
<feature type="compositionally biased region" description="Low complexity" evidence="8">
    <location>
        <begin position="171"/>
        <end position="180"/>
    </location>
</feature>
<feature type="region of interest" description="Disordered" evidence="8">
    <location>
        <begin position="155"/>
        <end position="183"/>
    </location>
</feature>
<gene>
    <name evidence="10" type="ORF">SSS_8292</name>
</gene>
<feature type="region of interest" description="Disordered" evidence="8">
    <location>
        <begin position="1"/>
        <end position="25"/>
    </location>
</feature>
<evidence type="ECO:0000256" key="6">
    <source>
        <dbReference type="PROSITE-ProRule" id="PRU00108"/>
    </source>
</evidence>
<dbReference type="AlphaFoldDB" id="A0A834R0E3"/>
<dbReference type="OrthoDB" id="6159439at2759"/>
<comment type="subcellular location">
    <subcellularLocation>
        <location evidence="1 6 7">Nucleus</location>
    </subcellularLocation>
</comment>
<protein>
    <submittedName>
        <fullName evidence="10">H2.0-like homeobox protein</fullName>
    </submittedName>
</protein>
<proteinExistence type="inferred from homology"/>
<dbReference type="CDD" id="cd00086">
    <property type="entry name" value="homeodomain"/>
    <property type="match status" value="1"/>
</dbReference>
<accession>A0A834R0E3</accession>
<name>A0A834R0E3_SARSC</name>
<keyword evidence="12" id="KW-1185">Reference proteome</keyword>
<dbReference type="PROSITE" id="PS50071">
    <property type="entry name" value="HOMEOBOX_2"/>
    <property type="match status" value="1"/>
</dbReference>
<feature type="domain" description="Homeobox" evidence="9">
    <location>
        <begin position="228"/>
        <end position="288"/>
    </location>
</feature>
<dbReference type="Proteomes" id="UP000070412">
    <property type="component" value="Unassembled WGS sequence"/>
</dbReference>
<dbReference type="InterPro" id="IPR001356">
    <property type="entry name" value="HD"/>
</dbReference>
<dbReference type="InterPro" id="IPR017970">
    <property type="entry name" value="Homeobox_CS"/>
</dbReference>
<feature type="compositionally biased region" description="Basic and acidic residues" evidence="8">
    <location>
        <begin position="161"/>
        <end position="170"/>
    </location>
</feature>
<dbReference type="PRINTS" id="PR00024">
    <property type="entry name" value="HOMEOBOX"/>
</dbReference>
<dbReference type="Gene3D" id="1.10.10.60">
    <property type="entry name" value="Homeodomain-like"/>
    <property type="match status" value="1"/>
</dbReference>
<dbReference type="GO" id="GO:0005634">
    <property type="term" value="C:nucleus"/>
    <property type="evidence" value="ECO:0007669"/>
    <property type="project" value="UniProtKB-SubCell"/>
</dbReference>
<dbReference type="Pfam" id="PF00046">
    <property type="entry name" value="Homeodomain"/>
    <property type="match status" value="1"/>
</dbReference>
<evidence type="ECO:0000313" key="12">
    <source>
        <dbReference type="Proteomes" id="UP000070412"/>
    </source>
</evidence>
<evidence type="ECO:0000256" key="5">
    <source>
        <dbReference type="ARBA" id="ARBA00038504"/>
    </source>
</evidence>
<dbReference type="GO" id="GO:0000981">
    <property type="term" value="F:DNA-binding transcription factor activity, RNA polymerase II-specific"/>
    <property type="evidence" value="ECO:0007669"/>
    <property type="project" value="InterPro"/>
</dbReference>
<evidence type="ECO:0000256" key="4">
    <source>
        <dbReference type="ARBA" id="ARBA00023242"/>
    </source>
</evidence>
<dbReference type="EMBL" id="WVUK01000066">
    <property type="protein sequence ID" value="KAF7487668.1"/>
    <property type="molecule type" value="Genomic_DNA"/>
</dbReference>
<dbReference type="SMART" id="SM00389">
    <property type="entry name" value="HOX"/>
    <property type="match status" value="1"/>
</dbReference>
<dbReference type="GO" id="GO:0043565">
    <property type="term" value="F:sequence-specific DNA binding"/>
    <property type="evidence" value="ECO:0007669"/>
    <property type="project" value="TreeGrafter"/>
</dbReference>
<dbReference type="EnsemblMetazoa" id="SSS_8292s_mrna">
    <property type="protein sequence ID" value="KAF7487668.1"/>
    <property type="gene ID" value="SSS_8292"/>
</dbReference>
<dbReference type="PROSITE" id="PS00027">
    <property type="entry name" value="HOMEOBOX_1"/>
    <property type="match status" value="1"/>
</dbReference>